<dbReference type="Gene3D" id="3.30.300.30">
    <property type="match status" value="1"/>
</dbReference>
<name>A0A1B2F617_PSEPU</name>
<dbReference type="InterPro" id="IPR000873">
    <property type="entry name" value="AMP-dep_synth/lig_dom"/>
</dbReference>
<dbReference type="EMBL" id="CP016634">
    <property type="protein sequence ID" value="ANY87594.1"/>
    <property type="molecule type" value="Genomic_DNA"/>
</dbReference>
<dbReference type="AlphaFoldDB" id="A0A1B2F617"/>
<evidence type="ECO:0000256" key="1">
    <source>
        <dbReference type="ARBA" id="ARBA00006432"/>
    </source>
</evidence>
<dbReference type="NCBIfam" id="NF005801">
    <property type="entry name" value="PRK07656.1"/>
    <property type="match status" value="1"/>
</dbReference>
<evidence type="ECO:0000259" key="4">
    <source>
        <dbReference type="Pfam" id="PF13193"/>
    </source>
</evidence>
<sequence length="527" mass="57577">MPSVENAQTFPQLFALAAEAYGERPAIEDAGHSISYQRLDQLRRQAARALLALDVPVAARVAVWAPNLWEWIVAAAALHSVGATLVPLNTRMKGAEAAQVLRDSGTCVLFCISRFLDTDYPALLNDQALPALRQVIHLRPEGEARQGLAWEGFLALAEQVSEAQLTEREQQVNADTLSDLLFTSGTSGKPKGVMSCHGQNLRVVRDWSEIVGLQAGDRYLIVNPFFHSFGYKAGWVAALMRGCTVLPQQVFDTQALLESIQRERINVLPGPPTLYQSLLAHPQREAYDLGSLRVAVTGAASIPVQMIRRMGSELGFATIVTAYGLTEACGFVTICRAGDSAERVATTCGRAMPDVEVRCVDPQGQPVPANQPGEVLVRGYNLMRGYLDDPQASREAIDSEGWLHTGDVGVLDEEGYLRITDRLKDMFITGGFNVYPAEIEQTLVRYPGVAQAAVIGIADERLGEVAMAFLLPVPGQRIDEAAFLAWCREQMANYKVPRRVQVLDNMPLNATGKVAKQVLRDWVAVPA</sequence>
<feature type="domain" description="AMP-binding enzyme C-terminal" evidence="4">
    <location>
        <begin position="438"/>
        <end position="513"/>
    </location>
</feature>
<dbReference type="PANTHER" id="PTHR43201">
    <property type="entry name" value="ACYL-COA SYNTHETASE"/>
    <property type="match status" value="1"/>
</dbReference>
<accession>A0A1B2F617</accession>
<evidence type="ECO:0000313" key="5">
    <source>
        <dbReference type="EMBL" id="ANY87594.1"/>
    </source>
</evidence>
<evidence type="ECO:0000259" key="3">
    <source>
        <dbReference type="Pfam" id="PF00501"/>
    </source>
</evidence>
<feature type="domain" description="AMP-dependent synthetase/ligase" evidence="3">
    <location>
        <begin position="17"/>
        <end position="387"/>
    </location>
</feature>
<dbReference type="InterPro" id="IPR042099">
    <property type="entry name" value="ANL_N_sf"/>
</dbReference>
<organism evidence="5">
    <name type="scientific">Pseudomonas putida</name>
    <name type="common">Arthrobacter siderocapsulatus</name>
    <dbReference type="NCBI Taxonomy" id="303"/>
    <lineage>
        <taxon>Bacteria</taxon>
        <taxon>Pseudomonadati</taxon>
        <taxon>Pseudomonadota</taxon>
        <taxon>Gammaproteobacteria</taxon>
        <taxon>Pseudomonadales</taxon>
        <taxon>Pseudomonadaceae</taxon>
        <taxon>Pseudomonas</taxon>
    </lineage>
</organism>
<dbReference type="Gene3D" id="3.40.50.12780">
    <property type="entry name" value="N-terminal domain of ligase-like"/>
    <property type="match status" value="1"/>
</dbReference>
<dbReference type="InterPro" id="IPR020845">
    <property type="entry name" value="AMP-binding_CS"/>
</dbReference>
<evidence type="ECO:0000256" key="2">
    <source>
        <dbReference type="ARBA" id="ARBA00022598"/>
    </source>
</evidence>
<comment type="similarity">
    <text evidence="1">Belongs to the ATP-dependent AMP-binding enzyme family.</text>
</comment>
<keyword evidence="2 5" id="KW-0436">Ligase</keyword>
<dbReference type="RefSeq" id="WP_070094490.1">
    <property type="nucleotide sequence ID" value="NZ_CP016634.1"/>
</dbReference>
<dbReference type="InterPro" id="IPR025110">
    <property type="entry name" value="AMP-bd_C"/>
</dbReference>
<dbReference type="GO" id="GO:0006631">
    <property type="term" value="P:fatty acid metabolic process"/>
    <property type="evidence" value="ECO:0007669"/>
    <property type="project" value="TreeGrafter"/>
</dbReference>
<dbReference type="InterPro" id="IPR045851">
    <property type="entry name" value="AMP-bd_C_sf"/>
</dbReference>
<dbReference type="PANTHER" id="PTHR43201:SF5">
    <property type="entry name" value="MEDIUM-CHAIN ACYL-COA LIGASE ACSF2, MITOCHONDRIAL"/>
    <property type="match status" value="1"/>
</dbReference>
<dbReference type="GO" id="GO:0031956">
    <property type="term" value="F:medium-chain fatty acid-CoA ligase activity"/>
    <property type="evidence" value="ECO:0007669"/>
    <property type="project" value="TreeGrafter"/>
</dbReference>
<dbReference type="Pfam" id="PF00501">
    <property type="entry name" value="AMP-binding"/>
    <property type="match status" value="1"/>
</dbReference>
<dbReference type="SUPFAM" id="SSF56801">
    <property type="entry name" value="Acetyl-CoA synthetase-like"/>
    <property type="match status" value="1"/>
</dbReference>
<dbReference type="Pfam" id="PF13193">
    <property type="entry name" value="AMP-binding_C"/>
    <property type="match status" value="1"/>
</dbReference>
<gene>
    <name evidence="5" type="primary">lcfB_3</name>
    <name evidence="5" type="ORF">IEC33019_2033</name>
</gene>
<reference evidence="5" key="1">
    <citation type="submission" date="2016-07" db="EMBL/GenBank/DDBJ databases">
        <title>New class B carbapenemase carried by novel plasmid in Pseudomonas putida enviromental strain in eastern Amazonia.</title>
        <authorList>
            <person name="Souza C.O."/>
            <person name="Lima K.V."/>
            <person name="Brasiliense D.M."/>
            <person name="Perez-Chaparro P.J."/>
            <person name="Mamizuka E.M."/>
            <person name="Lima M.O."/>
            <person name="Lima L.N."/>
            <person name="McCulloch J.A."/>
        </authorList>
    </citation>
    <scope>NUCLEOTIDE SEQUENCE [LARGE SCALE GENOMIC DNA]</scope>
    <source>
        <strain evidence="5">IEC33019</strain>
    </source>
</reference>
<dbReference type="PROSITE" id="PS00455">
    <property type="entry name" value="AMP_BINDING"/>
    <property type="match status" value="1"/>
</dbReference>
<protein>
    <submittedName>
        <fullName evidence="5">Long-chain-fatty-acid--CoA ligase</fullName>
    </submittedName>
</protein>
<proteinExistence type="inferred from homology"/>